<keyword evidence="2" id="KW-1185">Reference proteome</keyword>
<organism evidence="1 2">
    <name type="scientific">Scortum barcoo</name>
    <name type="common">barcoo grunter</name>
    <dbReference type="NCBI Taxonomy" id="214431"/>
    <lineage>
        <taxon>Eukaryota</taxon>
        <taxon>Metazoa</taxon>
        <taxon>Chordata</taxon>
        <taxon>Craniata</taxon>
        <taxon>Vertebrata</taxon>
        <taxon>Euteleostomi</taxon>
        <taxon>Actinopterygii</taxon>
        <taxon>Neopterygii</taxon>
        <taxon>Teleostei</taxon>
        <taxon>Neoteleostei</taxon>
        <taxon>Acanthomorphata</taxon>
        <taxon>Eupercaria</taxon>
        <taxon>Centrarchiformes</taxon>
        <taxon>Terapontoidei</taxon>
        <taxon>Terapontidae</taxon>
        <taxon>Scortum</taxon>
    </lineage>
</organism>
<comment type="caution">
    <text evidence="1">The sequence shown here is derived from an EMBL/GenBank/DDBJ whole genome shotgun (WGS) entry which is preliminary data.</text>
</comment>
<protein>
    <submittedName>
        <fullName evidence="1">Uncharacterized protein</fullName>
    </submittedName>
</protein>
<gene>
    <name evidence="1" type="ORF">L3Q82_014530</name>
</gene>
<dbReference type="Proteomes" id="UP000831701">
    <property type="component" value="Chromosome 17"/>
</dbReference>
<name>A0ACB8VX92_9TELE</name>
<evidence type="ECO:0000313" key="1">
    <source>
        <dbReference type="EMBL" id="KAI3360221.1"/>
    </source>
</evidence>
<dbReference type="EMBL" id="CM041547">
    <property type="protein sequence ID" value="KAI3360221.1"/>
    <property type="molecule type" value="Genomic_DNA"/>
</dbReference>
<evidence type="ECO:0000313" key="2">
    <source>
        <dbReference type="Proteomes" id="UP000831701"/>
    </source>
</evidence>
<accession>A0ACB8VX92</accession>
<sequence>MDEGARGLTRGLGVSAAQSTQKEKKKCCLSVREEREAAGRKRRSAADRHPAGPCRPSAPGPTPAGDSEVNVKQLQDAAVLVPANLLFTGGHLIYQT</sequence>
<reference evidence="1" key="1">
    <citation type="submission" date="2022-04" db="EMBL/GenBank/DDBJ databases">
        <title>Jade perch genome.</title>
        <authorList>
            <person name="Chao B."/>
        </authorList>
    </citation>
    <scope>NUCLEOTIDE SEQUENCE</scope>
    <source>
        <strain evidence="1">CB-2022</strain>
    </source>
</reference>
<proteinExistence type="predicted"/>